<comment type="caution">
    <text evidence="3">The sequence shown here is derived from an EMBL/GenBank/DDBJ whole genome shotgun (WGS) entry which is preliminary data.</text>
</comment>
<keyword evidence="2" id="KW-1133">Transmembrane helix</keyword>
<dbReference type="Proteomes" id="UP000278962">
    <property type="component" value="Unassembled WGS sequence"/>
</dbReference>
<keyword evidence="4" id="KW-1185">Reference proteome</keyword>
<reference evidence="3 4" key="1">
    <citation type="submission" date="2018-10" db="EMBL/GenBank/DDBJ databases">
        <title>Genomic Encyclopedia of Archaeal and Bacterial Type Strains, Phase II (KMG-II): from individual species to whole genera.</title>
        <authorList>
            <person name="Goeker M."/>
        </authorList>
    </citation>
    <scope>NUCLEOTIDE SEQUENCE [LARGE SCALE GENOMIC DNA]</scope>
    <source>
        <strain evidence="3 4">DSM 14954</strain>
    </source>
</reference>
<dbReference type="AlphaFoldDB" id="A0A660KWP3"/>
<evidence type="ECO:0000313" key="3">
    <source>
        <dbReference type="EMBL" id="RKQ86137.1"/>
    </source>
</evidence>
<organism evidence="3 4">
    <name type="scientific">Solirubrobacter pauli</name>
    <dbReference type="NCBI Taxonomy" id="166793"/>
    <lineage>
        <taxon>Bacteria</taxon>
        <taxon>Bacillati</taxon>
        <taxon>Actinomycetota</taxon>
        <taxon>Thermoleophilia</taxon>
        <taxon>Solirubrobacterales</taxon>
        <taxon>Solirubrobacteraceae</taxon>
        <taxon>Solirubrobacter</taxon>
    </lineage>
</organism>
<evidence type="ECO:0000256" key="2">
    <source>
        <dbReference type="SAM" id="Phobius"/>
    </source>
</evidence>
<evidence type="ECO:0000256" key="1">
    <source>
        <dbReference type="SAM" id="MobiDB-lite"/>
    </source>
</evidence>
<gene>
    <name evidence="3" type="ORF">C8N24_4147</name>
</gene>
<feature type="compositionally biased region" description="Low complexity" evidence="1">
    <location>
        <begin position="66"/>
        <end position="81"/>
    </location>
</feature>
<keyword evidence="2" id="KW-0472">Membrane</keyword>
<sequence length="256" mass="26471">MRTDDFLTDYERVLREAAGRRPRRAPAPRRIARASVALAALAAVVAAVILVPGRGGAGPATDERPVPTATASPPVVATPTPGDDPYRGAPDSQIVAATAPIPGSQDVAGILTYRSAGGKACLAAGYVVDARVGRYGRDGRFTPLDAADAPGSCGDIRENLADFGGVVLGRNDVVPGTSRRAQAIVHGLVASRSTRVTVTWRDGERARARVAPTRAPEDLDGATGAFVLAGRPGVELRGATVELTAPDGTVLHRFEL</sequence>
<feature type="region of interest" description="Disordered" evidence="1">
    <location>
        <begin position="55"/>
        <end position="83"/>
    </location>
</feature>
<name>A0A660KWP3_9ACTN</name>
<protein>
    <submittedName>
        <fullName evidence="3">Uncharacterized protein</fullName>
    </submittedName>
</protein>
<dbReference type="RefSeq" id="WP_121253625.1">
    <property type="nucleotide sequence ID" value="NZ_RBIL01000002.1"/>
</dbReference>
<feature type="transmembrane region" description="Helical" evidence="2">
    <location>
        <begin position="31"/>
        <end position="51"/>
    </location>
</feature>
<proteinExistence type="predicted"/>
<dbReference type="EMBL" id="RBIL01000002">
    <property type="protein sequence ID" value="RKQ86137.1"/>
    <property type="molecule type" value="Genomic_DNA"/>
</dbReference>
<keyword evidence="2" id="KW-0812">Transmembrane</keyword>
<accession>A0A660KWP3</accession>
<evidence type="ECO:0000313" key="4">
    <source>
        <dbReference type="Proteomes" id="UP000278962"/>
    </source>
</evidence>